<dbReference type="Gene3D" id="2.70.9.20">
    <property type="entry name" value="Major capsid protein Vp54"/>
    <property type="match status" value="1"/>
</dbReference>
<evidence type="ECO:0000313" key="1">
    <source>
        <dbReference type="EMBL" id="GFR91205.1"/>
    </source>
</evidence>
<gene>
    <name evidence="1" type="ORF">ElyMa_002586700</name>
</gene>
<dbReference type="EMBL" id="BMAT01005329">
    <property type="protein sequence ID" value="GFR91205.1"/>
    <property type="molecule type" value="Genomic_DNA"/>
</dbReference>
<organism evidence="1 2">
    <name type="scientific">Elysia marginata</name>
    <dbReference type="NCBI Taxonomy" id="1093978"/>
    <lineage>
        <taxon>Eukaryota</taxon>
        <taxon>Metazoa</taxon>
        <taxon>Spiralia</taxon>
        <taxon>Lophotrochozoa</taxon>
        <taxon>Mollusca</taxon>
        <taxon>Gastropoda</taxon>
        <taxon>Heterobranchia</taxon>
        <taxon>Euthyneura</taxon>
        <taxon>Panpulmonata</taxon>
        <taxon>Sacoglossa</taxon>
        <taxon>Placobranchoidea</taxon>
        <taxon>Plakobranchidae</taxon>
        <taxon>Elysia</taxon>
    </lineage>
</organism>
<protein>
    <submittedName>
        <fullName evidence="1">Major capsid protein</fullName>
    </submittedName>
</protein>
<dbReference type="AlphaFoldDB" id="A0AAV4H3T7"/>
<reference evidence="1 2" key="1">
    <citation type="journal article" date="2021" name="Elife">
        <title>Chloroplast acquisition without the gene transfer in kleptoplastic sea slugs, Plakobranchus ocellatus.</title>
        <authorList>
            <person name="Maeda T."/>
            <person name="Takahashi S."/>
            <person name="Yoshida T."/>
            <person name="Shimamura S."/>
            <person name="Takaki Y."/>
            <person name="Nagai Y."/>
            <person name="Toyoda A."/>
            <person name="Suzuki Y."/>
            <person name="Arimoto A."/>
            <person name="Ishii H."/>
            <person name="Satoh N."/>
            <person name="Nishiyama T."/>
            <person name="Hasebe M."/>
            <person name="Maruyama T."/>
            <person name="Minagawa J."/>
            <person name="Obokata J."/>
            <person name="Shigenobu S."/>
        </authorList>
    </citation>
    <scope>NUCLEOTIDE SEQUENCE [LARGE SCALE GENOMIC DNA]</scope>
</reference>
<name>A0AAV4H3T7_9GAST</name>
<sequence>MAQSGVTRLVSQDERFDKFFTASSYLRQRLSEIYEKRKQAGCPIPQPTFVDLERTHILYLRTAYRPYVSVACEYVRVKPSGDAATLSTSGGTVEFTFPVYGHFTSDMVFHVRFKGVGTTKPTLGEAANASPRFRFCAYPGIRLFQKVSFRSDETLIDDYLSDEVSFVNKFMVSADQRQAWDRGMGQADCRTAEYFNNSGFTGVLTYREGLQTPKYFHEPQDLWVPLQFWLCGDAANALLNDLVPNTQRTVVADLAPLGQIIEAVDPHSGQPVALPFDRLGLQIDLYVNNIFVNPEIHDLFASRVGFSLIRVHRRQHKILNKPMDSIHLDQLKYPAEFLYVGFRDRANLNDFDHWHLFGRARKHTAASRPVAPTTNWNSALNMYQLVCRNAKEVETLDPIITSFKLTAHGVDLFPSLPSSFFNAYLPQRYFAGTAVVSPRDTSACLATFCLYPGQSNPSGYYNLSAGRELYLSYHSNKVDAAAPAELVVSISALNFLVRKGDKCFLRYAL</sequence>
<accession>A0AAV4H3T7</accession>
<dbReference type="Proteomes" id="UP000762676">
    <property type="component" value="Unassembled WGS sequence"/>
</dbReference>
<proteinExistence type="predicted"/>
<evidence type="ECO:0000313" key="2">
    <source>
        <dbReference type="Proteomes" id="UP000762676"/>
    </source>
</evidence>
<keyword evidence="2" id="KW-1185">Reference proteome</keyword>
<dbReference type="SUPFAM" id="SSF49749">
    <property type="entry name" value="Group II dsDNA viruses VP"/>
    <property type="match status" value="1"/>
</dbReference>
<dbReference type="Gene3D" id="2.70.9.10">
    <property type="entry name" value="Adenovirus Type 2 Hexon, domain 4"/>
    <property type="match status" value="1"/>
</dbReference>
<dbReference type="InterPro" id="IPR016112">
    <property type="entry name" value="VP_dsDNA_II"/>
</dbReference>
<comment type="caution">
    <text evidence="1">The sequence shown here is derived from an EMBL/GenBank/DDBJ whole genome shotgun (WGS) entry which is preliminary data.</text>
</comment>
<dbReference type="InterPro" id="IPR038519">
    <property type="entry name" value="MCP_C_sf"/>
</dbReference>